<reference evidence="1 2" key="1">
    <citation type="submission" date="2019-01" db="EMBL/GenBank/DDBJ databases">
        <title>Litorilituus lipolytica sp. nov., isolated from intertidal sand of the Yellow Sea in China.</title>
        <authorList>
            <person name="Liu A."/>
        </authorList>
    </citation>
    <scope>NUCLEOTIDE SEQUENCE [LARGE SCALE GENOMIC DNA]</scope>
    <source>
        <strain evidence="1 2">RZ04</strain>
    </source>
</reference>
<comment type="caution">
    <text evidence="1">The sequence shown here is derived from an EMBL/GenBank/DDBJ whole genome shotgun (WGS) entry which is preliminary data.</text>
</comment>
<dbReference type="EMBL" id="SAWY01000007">
    <property type="protein sequence ID" value="TPH17674.1"/>
    <property type="molecule type" value="Genomic_DNA"/>
</dbReference>
<name>A0A502L3B9_9GAMM</name>
<accession>A0A502L3B9</accession>
<protein>
    <submittedName>
        <fullName evidence="1">Uncharacterized protein</fullName>
    </submittedName>
</protein>
<evidence type="ECO:0000313" key="1">
    <source>
        <dbReference type="EMBL" id="TPH17674.1"/>
    </source>
</evidence>
<dbReference type="RefSeq" id="WP_140602038.1">
    <property type="nucleotide sequence ID" value="NZ_SAWY01000007.1"/>
</dbReference>
<dbReference type="Proteomes" id="UP000315303">
    <property type="component" value="Unassembled WGS sequence"/>
</dbReference>
<proteinExistence type="predicted"/>
<evidence type="ECO:0000313" key="2">
    <source>
        <dbReference type="Proteomes" id="UP000315303"/>
    </source>
</evidence>
<gene>
    <name evidence="1" type="ORF">EPA86_03740</name>
</gene>
<sequence>MSPAQLKKLQELSQIFSQGKANPKQIQQLSALLAQINQFEDEHPPQTTDDVAFVAAPRFG</sequence>
<dbReference type="AlphaFoldDB" id="A0A502L3B9"/>
<organism evidence="1 2">
    <name type="scientific">Litorilituus lipolyticus</name>
    <dbReference type="NCBI Taxonomy" id="2491017"/>
    <lineage>
        <taxon>Bacteria</taxon>
        <taxon>Pseudomonadati</taxon>
        <taxon>Pseudomonadota</taxon>
        <taxon>Gammaproteobacteria</taxon>
        <taxon>Alteromonadales</taxon>
        <taxon>Colwelliaceae</taxon>
        <taxon>Litorilituus</taxon>
    </lineage>
</organism>
<keyword evidence="2" id="KW-1185">Reference proteome</keyword>